<geneLocation type="plasmid" evidence="1 2">
    <name>pANSO36C</name>
</geneLocation>
<evidence type="ECO:0000313" key="2">
    <source>
        <dbReference type="Proteomes" id="UP001055453"/>
    </source>
</evidence>
<dbReference type="EMBL" id="AP025735">
    <property type="protein sequence ID" value="BDI20970.1"/>
    <property type="molecule type" value="Genomic_DNA"/>
</dbReference>
<reference evidence="1" key="1">
    <citation type="submission" date="2022-04" db="EMBL/GenBank/DDBJ databases">
        <title>Complete genome sequence of a cyanobacterium, Nostoc sp. SO-36, isolated in Antarctica.</title>
        <authorList>
            <person name="Kanesaki Y."/>
            <person name="Effendi D."/>
            <person name="Sakamoto T."/>
            <person name="Ohtani S."/>
            <person name="Awai K."/>
        </authorList>
    </citation>
    <scope>NUCLEOTIDE SEQUENCE</scope>
    <source>
        <strain evidence="1">SO-36</strain>
        <plasmid evidence="1">pANSO36C</plasmid>
    </source>
</reference>
<name>A0ABN6QDT6_NOSCO</name>
<organism evidence="1 2">
    <name type="scientific">Nostoc cf. commune SO-36</name>
    <dbReference type="NCBI Taxonomy" id="449208"/>
    <lineage>
        <taxon>Bacteria</taxon>
        <taxon>Bacillati</taxon>
        <taxon>Cyanobacteriota</taxon>
        <taxon>Cyanophyceae</taxon>
        <taxon>Nostocales</taxon>
        <taxon>Nostocaceae</taxon>
        <taxon>Nostoc</taxon>
    </lineage>
</organism>
<keyword evidence="2" id="KW-1185">Reference proteome</keyword>
<gene>
    <name evidence="1" type="ORF">ANSO36C_67720</name>
</gene>
<keyword evidence="1" id="KW-0614">Plasmid</keyword>
<sequence length="91" mass="10485">MVAYSCHVYKGVIMRLKNILKIMKRDKPYEIQQGESGLFVPAGDEPIDSPNVQFRMPKSLYEKFIAVAGDQKAAWVRQAVREKLQRDEQNS</sequence>
<proteinExistence type="predicted"/>
<dbReference type="Proteomes" id="UP001055453">
    <property type="component" value="Plasmid pANSO36C"/>
</dbReference>
<protein>
    <submittedName>
        <fullName evidence="1">Uncharacterized protein</fullName>
    </submittedName>
</protein>
<evidence type="ECO:0000313" key="1">
    <source>
        <dbReference type="EMBL" id="BDI20970.1"/>
    </source>
</evidence>
<accession>A0ABN6QDT6</accession>